<keyword evidence="2" id="KW-1185">Reference proteome</keyword>
<dbReference type="Proteomes" id="UP001176941">
    <property type="component" value="Chromosome 20"/>
</dbReference>
<protein>
    <submittedName>
        <fullName evidence="1">Uncharacterized protein</fullName>
    </submittedName>
</protein>
<reference evidence="1" key="1">
    <citation type="submission" date="2023-04" db="EMBL/GenBank/DDBJ databases">
        <authorList>
            <consortium name="ELIXIR-Norway"/>
        </authorList>
    </citation>
    <scope>NUCLEOTIDE SEQUENCE [LARGE SCALE GENOMIC DNA]</scope>
</reference>
<organism evidence="1 2">
    <name type="scientific">Rangifer tarandus platyrhynchus</name>
    <name type="common">Svalbard reindeer</name>
    <dbReference type="NCBI Taxonomy" id="3082113"/>
    <lineage>
        <taxon>Eukaryota</taxon>
        <taxon>Metazoa</taxon>
        <taxon>Chordata</taxon>
        <taxon>Craniata</taxon>
        <taxon>Vertebrata</taxon>
        <taxon>Euteleostomi</taxon>
        <taxon>Mammalia</taxon>
        <taxon>Eutheria</taxon>
        <taxon>Laurasiatheria</taxon>
        <taxon>Artiodactyla</taxon>
        <taxon>Ruminantia</taxon>
        <taxon>Pecora</taxon>
        <taxon>Cervidae</taxon>
        <taxon>Odocoileinae</taxon>
        <taxon>Rangifer</taxon>
    </lineage>
</organism>
<proteinExistence type="predicted"/>
<dbReference type="EMBL" id="OX459956">
    <property type="protein sequence ID" value="CAI9161454.1"/>
    <property type="molecule type" value="Genomic_DNA"/>
</dbReference>
<accession>A0ABN8YJ10</accession>
<name>A0ABN8YJ10_RANTA</name>
<sequence length="115" mass="12554">MGGTDMVADRYLDGRLDAWTMVCAVCGAASGAQISDGIFSWGQYCKAHPNVYQTLSALTFGVSSVSIISLETLGDIPRPQSPLWKMERFPLRALYLCDLRMENVPPPGPWQALSS</sequence>
<gene>
    <name evidence="1" type="ORF">MRATA1EN1_LOCUS10416</name>
</gene>
<evidence type="ECO:0000313" key="1">
    <source>
        <dbReference type="EMBL" id="CAI9161454.1"/>
    </source>
</evidence>
<evidence type="ECO:0000313" key="2">
    <source>
        <dbReference type="Proteomes" id="UP001176941"/>
    </source>
</evidence>